<feature type="compositionally biased region" description="Basic and acidic residues" evidence="1">
    <location>
        <begin position="411"/>
        <end position="427"/>
    </location>
</feature>
<feature type="compositionally biased region" description="Polar residues" evidence="1">
    <location>
        <begin position="446"/>
        <end position="455"/>
    </location>
</feature>
<dbReference type="AlphaFoldDB" id="A0A8H5PGY1"/>
<dbReference type="PANTHER" id="PTHR16861">
    <property type="entry name" value="GLYCOPROTEIN 38"/>
    <property type="match status" value="1"/>
</dbReference>
<keyword evidence="2" id="KW-1133">Transmembrane helix</keyword>
<name>A0A8H5PGY1_GIBSU</name>
<dbReference type="EMBL" id="JAAOAV010000128">
    <property type="protein sequence ID" value="KAF5596138.1"/>
    <property type="molecule type" value="Genomic_DNA"/>
</dbReference>
<feature type="compositionally biased region" description="Polar residues" evidence="1">
    <location>
        <begin position="469"/>
        <end position="478"/>
    </location>
</feature>
<feature type="signal peptide" evidence="3">
    <location>
        <begin position="1"/>
        <end position="25"/>
    </location>
</feature>
<feature type="chain" id="PRO_5034889244" description="Mid2 domain-containing protein" evidence="3">
    <location>
        <begin position="26"/>
        <end position="478"/>
    </location>
</feature>
<evidence type="ECO:0000313" key="4">
    <source>
        <dbReference type="EMBL" id="KAF5596138.1"/>
    </source>
</evidence>
<feature type="region of interest" description="Disordered" evidence="1">
    <location>
        <begin position="181"/>
        <end position="293"/>
    </location>
</feature>
<dbReference type="Proteomes" id="UP000547976">
    <property type="component" value="Unassembled WGS sequence"/>
</dbReference>
<organism evidence="4 5">
    <name type="scientific">Gibberella subglutinans</name>
    <name type="common">Fusarium subglutinans</name>
    <dbReference type="NCBI Taxonomy" id="42677"/>
    <lineage>
        <taxon>Eukaryota</taxon>
        <taxon>Fungi</taxon>
        <taxon>Dikarya</taxon>
        <taxon>Ascomycota</taxon>
        <taxon>Pezizomycotina</taxon>
        <taxon>Sordariomycetes</taxon>
        <taxon>Hypocreomycetidae</taxon>
        <taxon>Hypocreales</taxon>
        <taxon>Nectriaceae</taxon>
        <taxon>Fusarium</taxon>
        <taxon>Fusarium fujikuroi species complex</taxon>
    </lineage>
</organism>
<proteinExistence type="predicted"/>
<gene>
    <name evidence="4" type="ORF">FSUBG_8944</name>
</gene>
<evidence type="ECO:0000313" key="5">
    <source>
        <dbReference type="Proteomes" id="UP000547976"/>
    </source>
</evidence>
<evidence type="ECO:0008006" key="6">
    <source>
        <dbReference type="Google" id="ProtNLM"/>
    </source>
</evidence>
<dbReference type="RefSeq" id="XP_036535599.1">
    <property type="nucleotide sequence ID" value="XM_036687404.1"/>
</dbReference>
<protein>
    <recommendedName>
        <fullName evidence="6">Mid2 domain-containing protein</fullName>
    </recommendedName>
</protein>
<feature type="compositionally biased region" description="Low complexity" evidence="1">
    <location>
        <begin position="200"/>
        <end position="277"/>
    </location>
</feature>
<feature type="transmembrane region" description="Helical" evidence="2">
    <location>
        <begin position="298"/>
        <end position="320"/>
    </location>
</feature>
<evidence type="ECO:0000256" key="2">
    <source>
        <dbReference type="SAM" id="Phobius"/>
    </source>
</evidence>
<keyword evidence="5" id="KW-1185">Reference proteome</keyword>
<dbReference type="PANTHER" id="PTHR16861:SF4">
    <property type="entry name" value="SH3 DOMAIN PROTEIN (AFU_ORTHOLOGUE AFUA_1G13610)"/>
    <property type="match status" value="1"/>
</dbReference>
<feature type="region of interest" description="Disordered" evidence="1">
    <location>
        <begin position="398"/>
        <end position="478"/>
    </location>
</feature>
<keyword evidence="3" id="KW-0732">Signal</keyword>
<reference evidence="4 5" key="1">
    <citation type="submission" date="2020-05" db="EMBL/GenBank/DDBJ databases">
        <title>Identification and distribution of gene clusters putatively required for synthesis of sphingolipid metabolism inhibitors in phylogenetically diverse species of the filamentous fungus Fusarium.</title>
        <authorList>
            <person name="Kim H.-S."/>
            <person name="Busman M."/>
            <person name="Brown D.W."/>
            <person name="Divon H."/>
            <person name="Uhlig S."/>
            <person name="Proctor R.H."/>
        </authorList>
    </citation>
    <scope>NUCLEOTIDE SEQUENCE [LARGE SCALE GENOMIC DNA]</scope>
    <source>
        <strain evidence="4 5">NRRL 66333</strain>
    </source>
</reference>
<comment type="caution">
    <text evidence="4">The sequence shown here is derived from an EMBL/GenBank/DDBJ whole genome shotgun (WGS) entry which is preliminary data.</text>
</comment>
<evidence type="ECO:0000256" key="3">
    <source>
        <dbReference type="SAM" id="SignalP"/>
    </source>
</evidence>
<dbReference type="OrthoDB" id="5386093at2759"/>
<sequence length="478" mass="49580">MTPALPMARLPPFLVISGVLNLATGHVLPQATKTVDFYELNVLPYPLAATPAPDDSLLLRRQFNTVCGYLGGDPGLPATCSAGSHCVVDVDHGAVGCCPDGGSCTSGVFTGCVDADSGPQTEVNPYVFTCRGSNSCYRNSYEGGFFQFGCGSTSGLATKVVATASGKSAIDLTSINVPLTQPVSSLSEPTTLGTRRRTTTTDTSATKSSTAKSASTKSTETSSGSTTESTESTASTTNTNSETSSTESETSTASETESDTSTETTASETADPSSTESGDSDAPDTDGKDNGSKNTGAIIGGTISGVAALAALIVLGIWLWKRKKGNTRQGPGVKHQVQHIGPPLDNNHNFAPVPPMHETDKMAPPPPVPVRNQQRTMNSAAGHEEPYSEPWDPASNYGYGNSAGAVGGSSHMEHDEVPLTRDDDFDHGYNSGLGRISEEHPRPGTAISTPGQMSQVYPGPRGGGGGPLWQQNRGPGWF</sequence>
<keyword evidence="2" id="KW-0472">Membrane</keyword>
<evidence type="ECO:0000256" key="1">
    <source>
        <dbReference type="SAM" id="MobiDB-lite"/>
    </source>
</evidence>
<dbReference type="GeneID" id="59322122"/>
<accession>A0A8H5PGY1</accession>
<keyword evidence="2" id="KW-0812">Transmembrane</keyword>
<feature type="compositionally biased region" description="Polar residues" evidence="1">
    <location>
        <begin position="181"/>
        <end position="193"/>
    </location>
</feature>